<keyword evidence="2" id="KW-1185">Reference proteome</keyword>
<organism evidence="1 2">
    <name type="scientific">Pseudonocardia ailaonensis</name>
    <dbReference type="NCBI Taxonomy" id="367279"/>
    <lineage>
        <taxon>Bacteria</taxon>
        <taxon>Bacillati</taxon>
        <taxon>Actinomycetota</taxon>
        <taxon>Actinomycetes</taxon>
        <taxon>Pseudonocardiales</taxon>
        <taxon>Pseudonocardiaceae</taxon>
        <taxon>Pseudonocardia</taxon>
    </lineage>
</organism>
<protein>
    <submittedName>
        <fullName evidence="1">Uncharacterized protein</fullName>
    </submittedName>
</protein>
<reference evidence="1 2" key="1">
    <citation type="journal article" date="2019" name="Int. J. Syst. Evol. Microbiol.">
        <title>The Global Catalogue of Microorganisms (GCM) 10K type strain sequencing project: providing services to taxonomists for standard genome sequencing and annotation.</title>
        <authorList>
            <consortium name="The Broad Institute Genomics Platform"/>
            <consortium name="The Broad Institute Genome Sequencing Center for Infectious Disease"/>
            <person name="Wu L."/>
            <person name="Ma J."/>
        </authorList>
    </citation>
    <scope>NUCLEOTIDE SEQUENCE [LARGE SCALE GENOMIC DNA]</scope>
    <source>
        <strain evidence="1 2">JCM 16009</strain>
    </source>
</reference>
<dbReference type="EMBL" id="BAAAQK010000032">
    <property type="protein sequence ID" value="GAA1880541.1"/>
    <property type="molecule type" value="Genomic_DNA"/>
</dbReference>
<comment type="caution">
    <text evidence="1">The sequence shown here is derived from an EMBL/GenBank/DDBJ whole genome shotgun (WGS) entry which is preliminary data.</text>
</comment>
<dbReference type="Proteomes" id="UP001500449">
    <property type="component" value="Unassembled WGS sequence"/>
</dbReference>
<sequence length="85" mass="8700">MLADIRGGGRRDARPLQPLMSWGRPDQAIAATVRLVGVQDIAVESGFPVGTDGVVILRIGKSLLPTSTIGSLSSASCGSGARPLT</sequence>
<name>A0ABN2NPF9_9PSEU</name>
<evidence type="ECO:0000313" key="1">
    <source>
        <dbReference type="EMBL" id="GAA1880541.1"/>
    </source>
</evidence>
<accession>A0ABN2NPF9</accession>
<gene>
    <name evidence="1" type="ORF">GCM10009836_72290</name>
</gene>
<evidence type="ECO:0000313" key="2">
    <source>
        <dbReference type="Proteomes" id="UP001500449"/>
    </source>
</evidence>
<proteinExistence type="predicted"/>